<dbReference type="NCBIfam" id="TIGR00100">
    <property type="entry name" value="hypA"/>
    <property type="match status" value="1"/>
</dbReference>
<sequence>MHEYSIVASLIDVCEKEAKKHRAKAIKRLSVRIGRLSGIEIHFLEQCFETFKEDTICRDAVLEIETCDVVLLCKACGTRSVVSENRFVCPKCQSAEVEMIGGQELHVKSIEIIEEEHERV</sequence>
<dbReference type="GO" id="GO:0051604">
    <property type="term" value="P:protein maturation"/>
    <property type="evidence" value="ECO:0007669"/>
    <property type="project" value="InterPro"/>
</dbReference>
<organism evidence="6 7">
    <name type="scientific">Sulfurospirillum cavolei</name>
    <dbReference type="NCBI Taxonomy" id="366522"/>
    <lineage>
        <taxon>Bacteria</taxon>
        <taxon>Pseudomonadati</taxon>
        <taxon>Campylobacterota</taxon>
        <taxon>Epsilonproteobacteria</taxon>
        <taxon>Campylobacterales</taxon>
        <taxon>Sulfurospirillaceae</taxon>
        <taxon>Sulfurospirillum</taxon>
    </lineage>
</organism>
<feature type="binding site" evidence="5">
    <location>
        <position position="92"/>
    </location>
    <ligand>
        <name>Zn(2+)</name>
        <dbReference type="ChEBI" id="CHEBI:29105"/>
    </ligand>
</feature>
<dbReference type="EMBL" id="DLUG01000234">
    <property type="protein sequence ID" value="DAB35642.1"/>
    <property type="molecule type" value="Genomic_DNA"/>
</dbReference>
<feature type="binding site" evidence="5">
    <location>
        <position position="76"/>
    </location>
    <ligand>
        <name>Zn(2+)</name>
        <dbReference type="ChEBI" id="CHEBI:29105"/>
    </ligand>
</feature>
<name>A0A2D3W2L9_9BACT</name>
<dbReference type="AlphaFoldDB" id="A0A2D3W2L9"/>
<keyword evidence="2 5" id="KW-0533">Nickel</keyword>
<evidence type="ECO:0000313" key="6">
    <source>
        <dbReference type="EMBL" id="DAB35642.1"/>
    </source>
</evidence>
<dbReference type="PIRSF" id="PIRSF004761">
    <property type="entry name" value="Hydrgn_mat_HypA"/>
    <property type="match status" value="1"/>
</dbReference>
<dbReference type="Pfam" id="PF01155">
    <property type="entry name" value="HypA"/>
    <property type="match status" value="1"/>
</dbReference>
<dbReference type="GO" id="GO:0008270">
    <property type="term" value="F:zinc ion binding"/>
    <property type="evidence" value="ECO:0007669"/>
    <property type="project" value="UniProtKB-UniRule"/>
</dbReference>
<evidence type="ECO:0000313" key="7">
    <source>
        <dbReference type="Proteomes" id="UP000231638"/>
    </source>
</evidence>
<feature type="binding site" evidence="5">
    <location>
        <position position="2"/>
    </location>
    <ligand>
        <name>Ni(2+)</name>
        <dbReference type="ChEBI" id="CHEBI:49786"/>
    </ligand>
</feature>
<dbReference type="HAMAP" id="MF_00213">
    <property type="entry name" value="HypA_HybF"/>
    <property type="match status" value="1"/>
</dbReference>
<dbReference type="PANTHER" id="PTHR34535:SF3">
    <property type="entry name" value="HYDROGENASE MATURATION FACTOR HYPA"/>
    <property type="match status" value="1"/>
</dbReference>
<dbReference type="PROSITE" id="PS01249">
    <property type="entry name" value="HYPA"/>
    <property type="match status" value="1"/>
</dbReference>
<protein>
    <recommendedName>
        <fullName evidence="5">Hydrogenase maturation factor HypA</fullName>
    </recommendedName>
</protein>
<evidence type="ECO:0000256" key="5">
    <source>
        <dbReference type="HAMAP-Rule" id="MF_00213"/>
    </source>
</evidence>
<comment type="similarity">
    <text evidence="1 5">Belongs to the HypA/HybF family.</text>
</comment>
<accession>A0A2D3W2L9</accession>
<dbReference type="GO" id="GO:0016151">
    <property type="term" value="F:nickel cation binding"/>
    <property type="evidence" value="ECO:0007669"/>
    <property type="project" value="UniProtKB-UniRule"/>
</dbReference>
<evidence type="ECO:0000256" key="1">
    <source>
        <dbReference type="ARBA" id="ARBA00010748"/>
    </source>
</evidence>
<reference evidence="6 7" key="1">
    <citation type="journal article" date="2017" name="Front. Microbiol.">
        <title>Comparative Genomic Analysis of the Class Epsilonproteobacteria and Proposed Reclassification to Epsilonbacteraeota (phyl. nov.).</title>
        <authorList>
            <person name="Waite D.W."/>
            <person name="Vanwonterghem I."/>
            <person name="Rinke C."/>
            <person name="Parks D.H."/>
            <person name="Zhang Y."/>
            <person name="Takai K."/>
            <person name="Sievert S.M."/>
            <person name="Simon J."/>
            <person name="Campbell B.J."/>
            <person name="Hanson T.E."/>
            <person name="Woyke T."/>
            <person name="Klotz M.G."/>
            <person name="Hugenholtz P."/>
        </authorList>
    </citation>
    <scope>NUCLEOTIDE SEQUENCE [LARGE SCALE GENOMIC DNA]</scope>
    <source>
        <strain evidence="6">UBA11420</strain>
    </source>
</reference>
<dbReference type="Gene3D" id="3.30.2320.80">
    <property type="match status" value="1"/>
</dbReference>
<evidence type="ECO:0000256" key="4">
    <source>
        <dbReference type="ARBA" id="ARBA00022833"/>
    </source>
</evidence>
<dbReference type="Proteomes" id="UP000231638">
    <property type="component" value="Unassembled WGS sequence"/>
</dbReference>
<feature type="binding site" evidence="5">
    <location>
        <position position="73"/>
    </location>
    <ligand>
        <name>Zn(2+)</name>
        <dbReference type="ChEBI" id="CHEBI:29105"/>
    </ligand>
</feature>
<keyword evidence="3 5" id="KW-0479">Metal-binding</keyword>
<dbReference type="PANTHER" id="PTHR34535">
    <property type="entry name" value="HYDROGENASE MATURATION FACTOR HYPA"/>
    <property type="match status" value="1"/>
</dbReference>
<proteinExistence type="inferred from homology"/>
<evidence type="ECO:0000256" key="3">
    <source>
        <dbReference type="ARBA" id="ARBA00022723"/>
    </source>
</evidence>
<dbReference type="InterPro" id="IPR020538">
    <property type="entry name" value="Hydgase_Ni_incorp_HypA/HybF_CS"/>
</dbReference>
<evidence type="ECO:0000256" key="2">
    <source>
        <dbReference type="ARBA" id="ARBA00022596"/>
    </source>
</evidence>
<comment type="caution">
    <text evidence="6">The sequence shown here is derived from an EMBL/GenBank/DDBJ whole genome shotgun (WGS) entry which is preliminary data.</text>
</comment>
<feature type="binding site" evidence="5">
    <location>
        <position position="89"/>
    </location>
    <ligand>
        <name>Zn(2+)</name>
        <dbReference type="ChEBI" id="CHEBI:29105"/>
    </ligand>
</feature>
<dbReference type="InterPro" id="IPR000688">
    <property type="entry name" value="HypA/HybF"/>
</dbReference>
<dbReference type="STRING" id="366522.GCA_001548055_01527"/>
<comment type="function">
    <text evidence="5">Involved in the maturation of [NiFe] hydrogenases. Required for nickel insertion into the metal center of the hydrogenase.</text>
</comment>
<keyword evidence="4 5" id="KW-0862">Zinc</keyword>
<gene>
    <name evidence="5 6" type="primary">hypA</name>
    <name evidence="6" type="ORF">CFH80_09070</name>
</gene>